<protein>
    <submittedName>
        <fullName evidence="1">Uncharacterized protein</fullName>
    </submittedName>
</protein>
<dbReference type="EnsemblPlants" id="AET5Gv20871300.13">
    <property type="protein sequence ID" value="AET5Gv20871300.13"/>
    <property type="gene ID" value="AET5Gv20871300"/>
</dbReference>
<evidence type="ECO:0000313" key="2">
    <source>
        <dbReference type="Proteomes" id="UP000015105"/>
    </source>
</evidence>
<dbReference type="Gramene" id="AET5Gv20871300.13">
    <property type="protein sequence ID" value="AET5Gv20871300.13"/>
    <property type="gene ID" value="AET5Gv20871300"/>
</dbReference>
<reference evidence="2" key="1">
    <citation type="journal article" date="2014" name="Science">
        <title>Ancient hybridizations among the ancestral genomes of bread wheat.</title>
        <authorList>
            <consortium name="International Wheat Genome Sequencing Consortium,"/>
            <person name="Marcussen T."/>
            <person name="Sandve S.R."/>
            <person name="Heier L."/>
            <person name="Spannagl M."/>
            <person name="Pfeifer M."/>
            <person name="Jakobsen K.S."/>
            <person name="Wulff B.B."/>
            <person name="Steuernagel B."/>
            <person name="Mayer K.F."/>
            <person name="Olsen O.A."/>
        </authorList>
    </citation>
    <scope>NUCLEOTIDE SEQUENCE [LARGE SCALE GENOMIC DNA]</scope>
    <source>
        <strain evidence="2">cv. AL8/78</strain>
    </source>
</reference>
<sequence>KEQYTLGPVQIFGLCSLTVGSVQVLGLCDSGASLNIYAVQMNHLPYLMLTDINSYVIPCLMVLCSANFYSNFVQMTTEISHSKFFAGNKAVCGLLGQKHGSGC</sequence>
<reference evidence="1" key="3">
    <citation type="journal article" date="2017" name="Nature">
        <title>Genome sequence of the progenitor of the wheat D genome Aegilops tauschii.</title>
        <authorList>
            <person name="Luo M.C."/>
            <person name="Gu Y.Q."/>
            <person name="Puiu D."/>
            <person name="Wang H."/>
            <person name="Twardziok S.O."/>
            <person name="Deal K.R."/>
            <person name="Huo N."/>
            <person name="Zhu T."/>
            <person name="Wang L."/>
            <person name="Wang Y."/>
            <person name="McGuire P.E."/>
            <person name="Liu S."/>
            <person name="Long H."/>
            <person name="Ramasamy R.K."/>
            <person name="Rodriguez J.C."/>
            <person name="Van S.L."/>
            <person name="Yuan L."/>
            <person name="Wang Z."/>
            <person name="Xia Z."/>
            <person name="Xiao L."/>
            <person name="Anderson O.D."/>
            <person name="Ouyang S."/>
            <person name="Liang Y."/>
            <person name="Zimin A.V."/>
            <person name="Pertea G."/>
            <person name="Qi P."/>
            <person name="Bennetzen J.L."/>
            <person name="Dai X."/>
            <person name="Dawson M.W."/>
            <person name="Muller H.G."/>
            <person name="Kugler K."/>
            <person name="Rivarola-Duarte L."/>
            <person name="Spannagl M."/>
            <person name="Mayer K.F.X."/>
            <person name="Lu F.H."/>
            <person name="Bevan M.W."/>
            <person name="Leroy P."/>
            <person name="Li P."/>
            <person name="You F.M."/>
            <person name="Sun Q."/>
            <person name="Liu Z."/>
            <person name="Lyons E."/>
            <person name="Wicker T."/>
            <person name="Salzberg S.L."/>
            <person name="Devos K.M."/>
            <person name="Dvorak J."/>
        </authorList>
    </citation>
    <scope>NUCLEOTIDE SEQUENCE [LARGE SCALE GENOMIC DNA]</scope>
    <source>
        <strain evidence="1">cv. AL8/78</strain>
    </source>
</reference>
<reference evidence="1" key="4">
    <citation type="submission" date="2019-03" db="UniProtKB">
        <authorList>
            <consortium name="EnsemblPlants"/>
        </authorList>
    </citation>
    <scope>IDENTIFICATION</scope>
</reference>
<dbReference type="AlphaFoldDB" id="A0A453LQ51"/>
<proteinExistence type="predicted"/>
<organism evidence="1 2">
    <name type="scientific">Aegilops tauschii subsp. strangulata</name>
    <name type="common">Goatgrass</name>
    <dbReference type="NCBI Taxonomy" id="200361"/>
    <lineage>
        <taxon>Eukaryota</taxon>
        <taxon>Viridiplantae</taxon>
        <taxon>Streptophyta</taxon>
        <taxon>Embryophyta</taxon>
        <taxon>Tracheophyta</taxon>
        <taxon>Spermatophyta</taxon>
        <taxon>Magnoliopsida</taxon>
        <taxon>Liliopsida</taxon>
        <taxon>Poales</taxon>
        <taxon>Poaceae</taxon>
        <taxon>BOP clade</taxon>
        <taxon>Pooideae</taxon>
        <taxon>Triticodae</taxon>
        <taxon>Triticeae</taxon>
        <taxon>Triticinae</taxon>
        <taxon>Aegilops</taxon>
    </lineage>
</organism>
<evidence type="ECO:0000313" key="1">
    <source>
        <dbReference type="EnsemblPlants" id="AET5Gv20871300.13"/>
    </source>
</evidence>
<keyword evidence="2" id="KW-1185">Reference proteome</keyword>
<accession>A0A453LQ51</accession>
<dbReference type="Proteomes" id="UP000015105">
    <property type="component" value="Chromosome 5D"/>
</dbReference>
<name>A0A453LQ51_AEGTS</name>
<reference evidence="1" key="5">
    <citation type="journal article" date="2021" name="G3 (Bethesda)">
        <title>Aegilops tauschii genome assembly Aet v5.0 features greater sequence contiguity and improved annotation.</title>
        <authorList>
            <person name="Wang L."/>
            <person name="Zhu T."/>
            <person name="Rodriguez J.C."/>
            <person name="Deal K.R."/>
            <person name="Dubcovsky J."/>
            <person name="McGuire P.E."/>
            <person name="Lux T."/>
            <person name="Spannagl M."/>
            <person name="Mayer K.F.X."/>
            <person name="Baldrich P."/>
            <person name="Meyers B.C."/>
            <person name="Huo N."/>
            <person name="Gu Y.Q."/>
            <person name="Zhou H."/>
            <person name="Devos K.M."/>
            <person name="Bennetzen J.L."/>
            <person name="Unver T."/>
            <person name="Budak H."/>
            <person name="Gulick P.J."/>
            <person name="Galiba G."/>
            <person name="Kalapos B."/>
            <person name="Nelson D.R."/>
            <person name="Li P."/>
            <person name="You F.M."/>
            <person name="Luo M.C."/>
            <person name="Dvorak J."/>
        </authorList>
    </citation>
    <scope>NUCLEOTIDE SEQUENCE [LARGE SCALE GENOMIC DNA]</scope>
    <source>
        <strain evidence="1">cv. AL8/78</strain>
    </source>
</reference>
<reference evidence="2" key="2">
    <citation type="journal article" date="2017" name="Nat. Plants">
        <title>The Aegilops tauschii genome reveals multiple impacts of transposons.</title>
        <authorList>
            <person name="Zhao G."/>
            <person name="Zou C."/>
            <person name="Li K."/>
            <person name="Wang K."/>
            <person name="Li T."/>
            <person name="Gao L."/>
            <person name="Zhang X."/>
            <person name="Wang H."/>
            <person name="Yang Z."/>
            <person name="Liu X."/>
            <person name="Jiang W."/>
            <person name="Mao L."/>
            <person name="Kong X."/>
            <person name="Jiao Y."/>
            <person name="Jia J."/>
        </authorList>
    </citation>
    <scope>NUCLEOTIDE SEQUENCE [LARGE SCALE GENOMIC DNA]</scope>
    <source>
        <strain evidence="2">cv. AL8/78</strain>
    </source>
</reference>